<evidence type="ECO:0000313" key="10">
    <source>
        <dbReference type="EMBL" id="MZP30517.1"/>
    </source>
</evidence>
<evidence type="ECO:0000256" key="8">
    <source>
        <dbReference type="SAM" id="MobiDB-lite"/>
    </source>
</evidence>
<sequence length="565" mass="63056">MATGRFTCTLSAEKEYPLGAPILVKFVLNNETDVDYHVLAWRTPLETFRGDYLIVNKNGKPVPYDGPLVMRADPHPQHYIRVPAKGTVSTEIDLTRAYHLDEPGHYTVQINSDLLDHYAGQRLMEPKSRDTFNTHKLVSNVATFRIVAGAQPKKTEGQLQREKEPKQMFSPVQAQKANRPNPPVAPKMQGGDANKRRAVQNAHEGATTFAYACANLLKTSDYYKNKNYVTWFGAVDQTRQEKVTGNYQKIYDTLISDQFTYYLDGGDYCEPGVIAYTYKYCRSVYFCGGFYNYPFIGIFSQMGIVLHELTHAVTGTDDVVYGTGNCKNLAKNDSAKAVKNADSYRLFTETTFPFDMGFDASAVLPNGKTYVTFANLYVRYSDSSANQFDAGYPKPIRGNWGALPESFNQGFDSMVVLPNGKIYVTKGSQYVRYSDNNASKVDDGYPLPIRGHWGNLPDSFNQGFDAAVVLPNGKIYVTTGSQYVRYSDKTADTVDEGYPLSIKGHWGNLPDSFDQSFDTAVVLPNKKIYVTKGSQYVRYSDNSAGTVDGGYPLPIQGHWGKMPDA</sequence>
<dbReference type="Proteomes" id="UP000463470">
    <property type="component" value="Unassembled WGS sequence"/>
</dbReference>
<evidence type="ECO:0000256" key="4">
    <source>
        <dbReference type="ARBA" id="ARBA00022723"/>
    </source>
</evidence>
<evidence type="ECO:0000256" key="2">
    <source>
        <dbReference type="ARBA" id="ARBA00010279"/>
    </source>
</evidence>
<protein>
    <recommendedName>
        <fullName evidence="9">Lysine-specific metallo-endopeptidase domain-containing protein</fullName>
    </recommendedName>
</protein>
<feature type="domain" description="Lysine-specific metallo-endopeptidase" evidence="9">
    <location>
        <begin position="220"/>
        <end position="349"/>
    </location>
</feature>
<evidence type="ECO:0000259" key="9">
    <source>
        <dbReference type="SMART" id="SM01351"/>
    </source>
</evidence>
<dbReference type="SMART" id="SM01351">
    <property type="entry name" value="Aspzincin_M35"/>
    <property type="match status" value="1"/>
</dbReference>
<keyword evidence="6" id="KW-0862">Zinc</keyword>
<keyword evidence="11" id="KW-1185">Reference proteome</keyword>
<dbReference type="Gene3D" id="2.60.40.2970">
    <property type="match status" value="1"/>
</dbReference>
<dbReference type="Gene3D" id="3.40.390.10">
    <property type="entry name" value="Collagenase (Catalytic Domain)"/>
    <property type="match status" value="1"/>
</dbReference>
<keyword evidence="4" id="KW-0479">Metal-binding</keyword>
<dbReference type="SUPFAM" id="SSF50923">
    <property type="entry name" value="Hemopexin-like domain"/>
    <property type="match status" value="1"/>
</dbReference>
<dbReference type="PROSITE" id="PS51642">
    <property type="entry name" value="HEMOPEXIN_2"/>
    <property type="match status" value="3"/>
</dbReference>
<gene>
    <name evidence="10" type="ORF">GTO91_12410</name>
</gene>
<dbReference type="Pfam" id="PF00045">
    <property type="entry name" value="Hemopexin"/>
    <property type="match status" value="3"/>
</dbReference>
<dbReference type="GO" id="GO:0004222">
    <property type="term" value="F:metalloendopeptidase activity"/>
    <property type="evidence" value="ECO:0007669"/>
    <property type="project" value="InterPro"/>
</dbReference>
<proteinExistence type="inferred from homology"/>
<dbReference type="InterPro" id="IPR036375">
    <property type="entry name" value="Hemopexin-like_dom_sf"/>
</dbReference>
<evidence type="ECO:0000256" key="7">
    <source>
        <dbReference type="ARBA" id="ARBA00023049"/>
    </source>
</evidence>
<evidence type="ECO:0000256" key="1">
    <source>
        <dbReference type="ARBA" id="ARBA00001947"/>
    </source>
</evidence>
<comment type="caution">
    <text evidence="10">The sequence shown here is derived from an EMBL/GenBank/DDBJ whole genome shotgun (WGS) entry which is preliminary data.</text>
</comment>
<reference evidence="10 11" key="1">
    <citation type="submission" date="2020-01" db="EMBL/GenBank/DDBJ databases">
        <title>Whole-genome sequence of Heliobacterium undosum DSM 13378.</title>
        <authorList>
            <person name="Kyndt J.A."/>
            <person name="Meyer T.E."/>
        </authorList>
    </citation>
    <scope>NUCLEOTIDE SEQUENCE [LARGE SCALE GENOMIC DNA]</scope>
    <source>
        <strain evidence="10 11">DSM 13378</strain>
    </source>
</reference>
<feature type="region of interest" description="Disordered" evidence="8">
    <location>
        <begin position="152"/>
        <end position="191"/>
    </location>
</feature>
<keyword evidence="5" id="KW-0378">Hydrolase</keyword>
<dbReference type="Gene3D" id="2.110.10.10">
    <property type="entry name" value="Hemopexin-like domain"/>
    <property type="match status" value="3"/>
</dbReference>
<evidence type="ECO:0000256" key="3">
    <source>
        <dbReference type="ARBA" id="ARBA00022670"/>
    </source>
</evidence>
<dbReference type="InterPro" id="IPR024079">
    <property type="entry name" value="MetalloPept_cat_dom_sf"/>
</dbReference>
<dbReference type="PANTHER" id="PTHR37016:SF3">
    <property type="entry name" value="NEUTRAL PROTEASE 2-RELATED"/>
    <property type="match status" value="1"/>
</dbReference>
<keyword evidence="3" id="KW-0645">Protease</keyword>
<dbReference type="GO" id="GO:0046872">
    <property type="term" value="F:metal ion binding"/>
    <property type="evidence" value="ECO:0007669"/>
    <property type="project" value="UniProtKB-KW"/>
</dbReference>
<dbReference type="AlphaFoldDB" id="A0A845L1V8"/>
<evidence type="ECO:0000256" key="5">
    <source>
        <dbReference type="ARBA" id="ARBA00022801"/>
    </source>
</evidence>
<organism evidence="10 11">
    <name type="scientific">Heliomicrobium undosum</name>
    <dbReference type="NCBI Taxonomy" id="121734"/>
    <lineage>
        <taxon>Bacteria</taxon>
        <taxon>Bacillati</taxon>
        <taxon>Bacillota</taxon>
        <taxon>Clostridia</taxon>
        <taxon>Eubacteriales</taxon>
        <taxon>Heliobacteriaceae</taxon>
        <taxon>Heliomicrobium</taxon>
    </lineage>
</organism>
<evidence type="ECO:0000313" key="11">
    <source>
        <dbReference type="Proteomes" id="UP000463470"/>
    </source>
</evidence>
<keyword evidence="7" id="KW-0482">Metalloprotease</keyword>
<accession>A0A845L1V8</accession>
<dbReference type="Pfam" id="PF14521">
    <property type="entry name" value="Aspzincin_M35"/>
    <property type="match status" value="1"/>
</dbReference>
<feature type="compositionally biased region" description="Basic and acidic residues" evidence="8">
    <location>
        <begin position="153"/>
        <end position="166"/>
    </location>
</feature>
<dbReference type="InterPro" id="IPR029463">
    <property type="entry name" value="Lys_MEP"/>
</dbReference>
<evidence type="ECO:0000256" key="6">
    <source>
        <dbReference type="ARBA" id="ARBA00022833"/>
    </source>
</evidence>
<dbReference type="SMART" id="SM00120">
    <property type="entry name" value="HX"/>
    <property type="match status" value="4"/>
</dbReference>
<dbReference type="EMBL" id="WXEY01000014">
    <property type="protein sequence ID" value="MZP30517.1"/>
    <property type="molecule type" value="Genomic_DNA"/>
</dbReference>
<name>A0A845L1V8_9FIRM</name>
<dbReference type="GO" id="GO:0006508">
    <property type="term" value="P:proteolysis"/>
    <property type="evidence" value="ECO:0007669"/>
    <property type="project" value="UniProtKB-KW"/>
</dbReference>
<comment type="cofactor">
    <cofactor evidence="1">
        <name>Zn(2+)</name>
        <dbReference type="ChEBI" id="CHEBI:29105"/>
    </cofactor>
</comment>
<dbReference type="PANTHER" id="PTHR37016">
    <property type="match status" value="1"/>
</dbReference>
<dbReference type="InterPro" id="IPR018487">
    <property type="entry name" value="Hemopexin-like_repeat"/>
</dbReference>
<dbReference type="SUPFAM" id="SSF55486">
    <property type="entry name" value="Metalloproteases ('zincins'), catalytic domain"/>
    <property type="match status" value="1"/>
</dbReference>
<dbReference type="RefSeq" id="WP_161259037.1">
    <property type="nucleotide sequence ID" value="NZ_WXEY01000014.1"/>
</dbReference>
<dbReference type="InterPro" id="IPR050414">
    <property type="entry name" value="Fungal_M35_metalloproteases"/>
</dbReference>
<comment type="similarity">
    <text evidence="2">Belongs to the peptidase M35 family.</text>
</comment>
<dbReference type="OrthoDB" id="5088636at2"/>